<protein>
    <submittedName>
        <fullName evidence="1">Uncharacterized protein</fullName>
    </submittedName>
</protein>
<keyword evidence="3" id="KW-1185">Reference proteome</keyword>
<reference evidence="1 3" key="2">
    <citation type="submission" date="2014-06" db="EMBL/GenBank/DDBJ databases">
        <authorList>
            <person name="Le Roux F."/>
        </authorList>
    </citation>
    <scope>NUCLEOTIDE SEQUENCE</scope>
    <source>
        <strain evidence="2 3">J5-4</strain>
        <strain evidence="1">J5-5</strain>
    </source>
</reference>
<evidence type="ECO:0000313" key="1">
    <source>
        <dbReference type="EMBL" id="CDS95531.1"/>
    </source>
</evidence>
<gene>
    <name evidence="2" type="ORF">VCR4J5_710046</name>
    <name evidence="1" type="ORF">VCR5J5_1160076</name>
</gene>
<reference evidence="4" key="1">
    <citation type="submission" date="2014-06" db="EMBL/GenBank/DDBJ databases">
        <authorList>
            <person name="Le Roux Frederique"/>
        </authorList>
    </citation>
    <scope>NUCLEOTIDE SEQUENCE [LARGE SCALE GENOMIC DNA]</scope>
    <source>
        <strain evidence="4">J5-5</strain>
    </source>
</reference>
<evidence type="ECO:0000313" key="3">
    <source>
        <dbReference type="Proteomes" id="UP000049077"/>
    </source>
</evidence>
<proteinExistence type="predicted"/>
<dbReference type="AlphaFoldDB" id="A0A822MMT8"/>
<comment type="caution">
    <text evidence="1">The sequence shown here is derived from an EMBL/GenBank/DDBJ whole genome shotgun (WGS) entry which is preliminary data.</text>
</comment>
<accession>A0A822MMT8</accession>
<dbReference type="EMBL" id="CCJV01000020">
    <property type="protein sequence ID" value="CDS95531.1"/>
    <property type="molecule type" value="Genomic_DNA"/>
</dbReference>
<dbReference type="EMBL" id="CCJX01000159">
    <property type="protein sequence ID" value="CDT56384.1"/>
    <property type="molecule type" value="Genomic_DNA"/>
</dbReference>
<evidence type="ECO:0000313" key="4">
    <source>
        <dbReference type="Proteomes" id="UP000049495"/>
    </source>
</evidence>
<name>A0A822MMT8_9VIBR</name>
<dbReference type="Proteomes" id="UP000049077">
    <property type="component" value="Unassembled WGS sequence"/>
</dbReference>
<organism evidence="1 4">
    <name type="scientific">Vibrio crassostreae</name>
    <dbReference type="NCBI Taxonomy" id="246167"/>
    <lineage>
        <taxon>Bacteria</taxon>
        <taxon>Pseudomonadati</taxon>
        <taxon>Pseudomonadota</taxon>
        <taxon>Gammaproteobacteria</taxon>
        <taxon>Vibrionales</taxon>
        <taxon>Vibrionaceae</taxon>
        <taxon>Vibrio</taxon>
    </lineage>
</organism>
<sequence length="41" mass="4424">MTLEFAAQVALLHRQPAAMSPALATSIAVFKARRFVYSATS</sequence>
<dbReference type="Proteomes" id="UP000049495">
    <property type="component" value="Unassembled WGS sequence"/>
</dbReference>
<evidence type="ECO:0000313" key="2">
    <source>
        <dbReference type="EMBL" id="CDT56384.1"/>
    </source>
</evidence>